<dbReference type="InterPro" id="IPR020843">
    <property type="entry name" value="ER"/>
</dbReference>
<dbReference type="InterPro" id="IPR036291">
    <property type="entry name" value="NAD(P)-bd_dom_sf"/>
</dbReference>
<organism evidence="10 11">
    <name type="scientific">Nakamurella alba</name>
    <dbReference type="NCBI Taxonomy" id="2665158"/>
    <lineage>
        <taxon>Bacteria</taxon>
        <taxon>Bacillati</taxon>
        <taxon>Actinomycetota</taxon>
        <taxon>Actinomycetes</taxon>
        <taxon>Nakamurellales</taxon>
        <taxon>Nakamurellaceae</taxon>
        <taxon>Nakamurella</taxon>
    </lineage>
</organism>
<keyword evidence="6" id="KW-0560">Oxidoreductase</keyword>
<protein>
    <recommendedName>
        <fullName evidence="3">alcohol dehydrogenase</fullName>
        <ecNumber evidence="3">1.1.1.1</ecNumber>
    </recommendedName>
</protein>
<evidence type="ECO:0000256" key="2">
    <source>
        <dbReference type="ARBA" id="ARBA00008072"/>
    </source>
</evidence>
<proteinExistence type="inferred from homology"/>
<dbReference type="SUPFAM" id="SSF50129">
    <property type="entry name" value="GroES-like"/>
    <property type="match status" value="1"/>
</dbReference>
<dbReference type="InterPro" id="IPR013149">
    <property type="entry name" value="ADH-like_C"/>
</dbReference>
<comment type="catalytic activity">
    <reaction evidence="7">
        <text>a secondary alcohol + NAD(+) = a ketone + NADH + H(+)</text>
        <dbReference type="Rhea" id="RHEA:10740"/>
        <dbReference type="ChEBI" id="CHEBI:15378"/>
        <dbReference type="ChEBI" id="CHEBI:17087"/>
        <dbReference type="ChEBI" id="CHEBI:35681"/>
        <dbReference type="ChEBI" id="CHEBI:57540"/>
        <dbReference type="ChEBI" id="CHEBI:57945"/>
        <dbReference type="EC" id="1.1.1.1"/>
    </reaction>
</comment>
<dbReference type="PANTHER" id="PTHR42940:SF8">
    <property type="entry name" value="VACUOLAR PROTEIN SORTING-ASSOCIATED PROTEIN 11"/>
    <property type="match status" value="1"/>
</dbReference>
<evidence type="ECO:0000256" key="7">
    <source>
        <dbReference type="ARBA" id="ARBA00049164"/>
    </source>
</evidence>
<dbReference type="InterPro" id="IPR011032">
    <property type="entry name" value="GroES-like_sf"/>
</dbReference>
<keyword evidence="5" id="KW-0862">Zinc</keyword>
<keyword evidence="11" id="KW-1185">Reference proteome</keyword>
<evidence type="ECO:0000256" key="1">
    <source>
        <dbReference type="ARBA" id="ARBA00001947"/>
    </source>
</evidence>
<accession>A0A7K1FPI2</accession>
<dbReference type="Pfam" id="PF00107">
    <property type="entry name" value="ADH_zinc_N"/>
    <property type="match status" value="1"/>
</dbReference>
<comment type="cofactor">
    <cofactor evidence="1">
        <name>Zn(2+)</name>
        <dbReference type="ChEBI" id="CHEBI:29105"/>
    </cofactor>
</comment>
<comment type="caution">
    <text evidence="10">The sequence shown here is derived from an EMBL/GenBank/DDBJ whole genome shotgun (WGS) entry which is preliminary data.</text>
</comment>
<dbReference type="AlphaFoldDB" id="A0A7K1FPI2"/>
<dbReference type="EMBL" id="WLYK01000008">
    <property type="protein sequence ID" value="MTD16058.1"/>
    <property type="molecule type" value="Genomic_DNA"/>
</dbReference>
<feature type="domain" description="Enoyl reductase (ER)" evidence="9">
    <location>
        <begin position="10"/>
        <end position="346"/>
    </location>
</feature>
<dbReference type="SMART" id="SM00829">
    <property type="entry name" value="PKS_ER"/>
    <property type="match status" value="1"/>
</dbReference>
<name>A0A7K1FPI2_9ACTN</name>
<dbReference type="PANTHER" id="PTHR42940">
    <property type="entry name" value="ALCOHOL DEHYDROGENASE 1-RELATED"/>
    <property type="match status" value="1"/>
</dbReference>
<evidence type="ECO:0000256" key="5">
    <source>
        <dbReference type="ARBA" id="ARBA00022833"/>
    </source>
</evidence>
<gene>
    <name evidence="10" type="ORF">GIS00_19150</name>
</gene>
<dbReference type="InterPro" id="IPR013154">
    <property type="entry name" value="ADH-like_N"/>
</dbReference>
<dbReference type="GO" id="GO:0004022">
    <property type="term" value="F:alcohol dehydrogenase (NAD+) activity"/>
    <property type="evidence" value="ECO:0007669"/>
    <property type="project" value="UniProtKB-EC"/>
</dbReference>
<dbReference type="RefSeq" id="WP_154770037.1">
    <property type="nucleotide sequence ID" value="NZ_WLYK01000008.1"/>
</dbReference>
<evidence type="ECO:0000256" key="6">
    <source>
        <dbReference type="ARBA" id="ARBA00023002"/>
    </source>
</evidence>
<dbReference type="EC" id="1.1.1.1" evidence="3"/>
<evidence type="ECO:0000256" key="3">
    <source>
        <dbReference type="ARBA" id="ARBA00013190"/>
    </source>
</evidence>
<dbReference type="Pfam" id="PF08240">
    <property type="entry name" value="ADH_N"/>
    <property type="match status" value="1"/>
</dbReference>
<dbReference type="CDD" id="cd05284">
    <property type="entry name" value="arabinose_DH_like"/>
    <property type="match status" value="1"/>
</dbReference>
<evidence type="ECO:0000313" key="11">
    <source>
        <dbReference type="Proteomes" id="UP000460221"/>
    </source>
</evidence>
<evidence type="ECO:0000256" key="8">
    <source>
        <dbReference type="ARBA" id="ARBA00049243"/>
    </source>
</evidence>
<sequence>MKAVQYRQYGAGPEVVEIADPTPGPGQILLRITAAGLCHSDDFIMSLPAEKAARYALPMTLGHEGAGVVAALGDGLDEQAGIAVGDACLVYGAWGCGVCRNCSLGRENYCTRAAALGLRSPGLGAPGALAEYMLIDSPRHLVPIGDLDPVATVPLTDAGLTPYHAINRSLSTLVPGSTTVVIGAGGLGHVAIRLLRAMTSTRVIALDVSDEKLELAREVGAHETVRSDPAAITAIRDLTGGNGAEVVLDFVGAQPTVDIATRVVAIAGDVHVIGVGGGAASVGQVRTPLGVSVSATYWGTRNELAELVELARLGALTVETETFGIDDTPEAYRRLHDGTIRGRAVIVPG</sequence>
<reference evidence="10 11" key="1">
    <citation type="submission" date="2019-11" db="EMBL/GenBank/DDBJ databases">
        <authorList>
            <person name="Jiang L.-Q."/>
        </authorList>
    </citation>
    <scope>NUCLEOTIDE SEQUENCE [LARGE SCALE GENOMIC DNA]</scope>
    <source>
        <strain evidence="10 11">YIM 132087</strain>
    </source>
</reference>
<dbReference type="SUPFAM" id="SSF51735">
    <property type="entry name" value="NAD(P)-binding Rossmann-fold domains"/>
    <property type="match status" value="1"/>
</dbReference>
<dbReference type="Proteomes" id="UP000460221">
    <property type="component" value="Unassembled WGS sequence"/>
</dbReference>
<evidence type="ECO:0000259" key="9">
    <source>
        <dbReference type="SMART" id="SM00829"/>
    </source>
</evidence>
<dbReference type="Gene3D" id="3.40.50.720">
    <property type="entry name" value="NAD(P)-binding Rossmann-like Domain"/>
    <property type="match status" value="1"/>
</dbReference>
<keyword evidence="4" id="KW-0479">Metal-binding</keyword>
<comment type="similarity">
    <text evidence="2">Belongs to the zinc-containing alcohol dehydrogenase family.</text>
</comment>
<evidence type="ECO:0000256" key="4">
    <source>
        <dbReference type="ARBA" id="ARBA00022723"/>
    </source>
</evidence>
<evidence type="ECO:0000313" key="10">
    <source>
        <dbReference type="EMBL" id="MTD16058.1"/>
    </source>
</evidence>
<dbReference type="GO" id="GO:0046872">
    <property type="term" value="F:metal ion binding"/>
    <property type="evidence" value="ECO:0007669"/>
    <property type="project" value="UniProtKB-KW"/>
</dbReference>
<dbReference type="Gene3D" id="3.90.180.10">
    <property type="entry name" value="Medium-chain alcohol dehydrogenases, catalytic domain"/>
    <property type="match status" value="1"/>
</dbReference>
<comment type="catalytic activity">
    <reaction evidence="8">
        <text>a primary alcohol + NAD(+) = an aldehyde + NADH + H(+)</text>
        <dbReference type="Rhea" id="RHEA:10736"/>
        <dbReference type="ChEBI" id="CHEBI:15378"/>
        <dbReference type="ChEBI" id="CHEBI:15734"/>
        <dbReference type="ChEBI" id="CHEBI:17478"/>
        <dbReference type="ChEBI" id="CHEBI:57540"/>
        <dbReference type="ChEBI" id="CHEBI:57945"/>
        <dbReference type="EC" id="1.1.1.1"/>
    </reaction>
</comment>